<dbReference type="STRING" id="1328760.A0A165AI39"/>
<dbReference type="EMBL" id="KV407463">
    <property type="protein sequence ID" value="KZF20513.1"/>
    <property type="molecule type" value="Genomic_DNA"/>
</dbReference>
<dbReference type="OrthoDB" id="1748564at2759"/>
<feature type="region of interest" description="Disordered" evidence="3">
    <location>
        <begin position="278"/>
        <end position="301"/>
    </location>
</feature>
<dbReference type="CDD" id="cd21044">
    <property type="entry name" value="Rab11BD_RAB3IP_like"/>
    <property type="match status" value="1"/>
</dbReference>
<reference evidence="5 6" key="1">
    <citation type="journal article" date="2016" name="Fungal Biol.">
        <title>The genome of Xylona heveae provides a window into fungal endophytism.</title>
        <authorList>
            <person name="Gazis R."/>
            <person name="Kuo A."/>
            <person name="Riley R."/>
            <person name="LaButti K."/>
            <person name="Lipzen A."/>
            <person name="Lin J."/>
            <person name="Amirebrahimi M."/>
            <person name="Hesse C.N."/>
            <person name="Spatafora J.W."/>
            <person name="Henrissat B."/>
            <person name="Hainaut M."/>
            <person name="Grigoriev I.V."/>
            <person name="Hibbett D.S."/>
        </authorList>
    </citation>
    <scope>NUCLEOTIDE SEQUENCE [LARGE SCALE GENOMIC DNA]</scope>
    <source>
        <strain evidence="5 6">TC161</strain>
    </source>
</reference>
<dbReference type="GO" id="GO:0051285">
    <property type="term" value="C:cell cortex of cell tip"/>
    <property type="evidence" value="ECO:0007669"/>
    <property type="project" value="EnsemblFungi"/>
</dbReference>
<dbReference type="Proteomes" id="UP000076632">
    <property type="component" value="Unassembled WGS sequence"/>
</dbReference>
<feature type="domain" description="GDP/GTP exchange factor Sec2 N-terminal" evidence="4">
    <location>
        <begin position="34"/>
        <end position="173"/>
    </location>
</feature>
<organism evidence="5 6">
    <name type="scientific">Xylona heveae (strain CBS 132557 / TC161)</name>
    <dbReference type="NCBI Taxonomy" id="1328760"/>
    <lineage>
        <taxon>Eukaryota</taxon>
        <taxon>Fungi</taxon>
        <taxon>Dikarya</taxon>
        <taxon>Ascomycota</taxon>
        <taxon>Pezizomycotina</taxon>
        <taxon>Xylonomycetes</taxon>
        <taxon>Xylonales</taxon>
        <taxon>Xylonaceae</taxon>
        <taxon>Xylona</taxon>
    </lineage>
</organism>
<evidence type="ECO:0000256" key="3">
    <source>
        <dbReference type="SAM" id="MobiDB-lite"/>
    </source>
</evidence>
<protein>
    <submittedName>
        <fullName evidence="5">Sec2p-domain-containing protein</fullName>
    </submittedName>
</protein>
<evidence type="ECO:0000256" key="2">
    <source>
        <dbReference type="SAM" id="Coils"/>
    </source>
</evidence>
<dbReference type="GO" id="GO:0005085">
    <property type="term" value="F:guanyl-nucleotide exchange factor activity"/>
    <property type="evidence" value="ECO:0007669"/>
    <property type="project" value="EnsemblFungi"/>
</dbReference>
<dbReference type="OMA" id="CCEFTGY"/>
<dbReference type="GO" id="GO:0090619">
    <property type="term" value="C:meiotic spindle pole"/>
    <property type="evidence" value="ECO:0007669"/>
    <property type="project" value="EnsemblFungi"/>
</dbReference>
<evidence type="ECO:0000313" key="6">
    <source>
        <dbReference type="Proteomes" id="UP000076632"/>
    </source>
</evidence>
<proteinExistence type="predicted"/>
<dbReference type="Gene3D" id="6.10.140.910">
    <property type="match status" value="1"/>
</dbReference>
<name>A0A165AI39_XYLHT</name>
<feature type="compositionally biased region" description="Low complexity" evidence="3">
    <location>
        <begin position="181"/>
        <end position="193"/>
    </location>
</feature>
<dbReference type="InterPro" id="IPR040351">
    <property type="entry name" value="RAB3IL/RAB3IP/Sec2"/>
</dbReference>
<dbReference type="PANTHER" id="PTHR14430">
    <property type="entry name" value="RABIN3-RELATED"/>
    <property type="match status" value="1"/>
</dbReference>
<dbReference type="GO" id="GO:0071341">
    <property type="term" value="C:medial cortical node"/>
    <property type="evidence" value="ECO:0007669"/>
    <property type="project" value="EnsemblFungi"/>
</dbReference>
<evidence type="ECO:0000256" key="1">
    <source>
        <dbReference type="ARBA" id="ARBA00023054"/>
    </source>
</evidence>
<sequence>TAGSSGDGSQASPPDLSNELATLNNKLIDAINHQAKLDDTLAATRADLDAARKKIHSLEAQGQNYSDMIAKGVLVKKADTEGERLRLLAKLEEEIRMKDAAEKGRKGIEQELESLTAALFEEANKMVAAARKDREAAERKNEQLRSQIKDMEVLLASHQEQLAELKTVMQQMSSDRDETETTANASTAPSTPALGNQDGFGKNFESLGLAPNHSAMEDVPAQPLSFPHLLHPVLRTDLQAYDDFHALLQISKTAPPSRASSGSYGSLNVMGLRNLAAQASSTSSAGNNPNSPSATPSSDGPLQLVSLKETPFYKRALVEDVEPTLRLETAPGLSWLARRTVVNSMTDGSLVVEPIPSAAKRYPFTCALCGESRKGDEYARTHRFRVSENESAQRYPLCTFCLARVRVTCDFVGFLRMVRDGHWRAVGEEGEKAAWEECVRLRERMFWTRIGGGVVPAFVQV</sequence>
<feature type="compositionally biased region" description="Low complexity" evidence="3">
    <location>
        <begin position="279"/>
        <end position="298"/>
    </location>
</feature>
<dbReference type="GO" id="GO:0006887">
    <property type="term" value="P:exocytosis"/>
    <property type="evidence" value="ECO:0007669"/>
    <property type="project" value="TreeGrafter"/>
</dbReference>
<dbReference type="RefSeq" id="XP_018186068.1">
    <property type="nucleotide sequence ID" value="XM_018329615.1"/>
</dbReference>
<evidence type="ECO:0000259" key="4">
    <source>
        <dbReference type="Pfam" id="PF06428"/>
    </source>
</evidence>
<dbReference type="GO" id="GO:0035974">
    <property type="term" value="C:meiotic spindle pole body"/>
    <property type="evidence" value="ECO:0007669"/>
    <property type="project" value="EnsemblFungi"/>
</dbReference>
<feature type="non-terminal residue" evidence="5">
    <location>
        <position position="461"/>
    </location>
</feature>
<gene>
    <name evidence="5" type="ORF">L228DRAFT_197812</name>
</gene>
<dbReference type="InterPro" id="IPR009449">
    <property type="entry name" value="Sec2_N"/>
</dbReference>
<dbReference type="Pfam" id="PF25555">
    <property type="entry name" value="RAB3A-like_C"/>
    <property type="match status" value="1"/>
</dbReference>
<dbReference type="PANTHER" id="PTHR14430:SF0">
    <property type="entry name" value="SEC2P DOMAIN-CONTAINING PROTEIN"/>
    <property type="match status" value="1"/>
</dbReference>
<dbReference type="Pfam" id="PF06428">
    <property type="entry name" value="Sec2p"/>
    <property type="match status" value="1"/>
</dbReference>
<feature type="region of interest" description="Disordered" evidence="3">
    <location>
        <begin position="169"/>
        <end position="206"/>
    </location>
</feature>
<dbReference type="InParanoid" id="A0A165AI39"/>
<dbReference type="GeneID" id="28894752"/>
<dbReference type="AlphaFoldDB" id="A0A165AI39"/>
<keyword evidence="1 2" id="KW-0175">Coiled coil</keyword>
<feature type="non-terminal residue" evidence="5">
    <location>
        <position position="1"/>
    </location>
</feature>
<dbReference type="SUPFAM" id="SSF144284">
    <property type="entry name" value="Sec2 N-terminal region"/>
    <property type="match status" value="1"/>
</dbReference>
<keyword evidence="6" id="KW-1185">Reference proteome</keyword>
<dbReference type="GO" id="GO:0005628">
    <property type="term" value="C:prospore membrane"/>
    <property type="evidence" value="ECO:0007669"/>
    <property type="project" value="EnsemblFungi"/>
</dbReference>
<accession>A0A165AI39</accession>
<feature type="coiled-coil region" evidence="2">
    <location>
        <begin position="41"/>
        <end position="68"/>
    </location>
</feature>
<dbReference type="GO" id="GO:0070319">
    <property type="term" value="C:Golgi to plasma membrane transport vesicle"/>
    <property type="evidence" value="ECO:0007669"/>
    <property type="project" value="TreeGrafter"/>
</dbReference>
<evidence type="ECO:0000313" key="5">
    <source>
        <dbReference type="EMBL" id="KZF20513.1"/>
    </source>
</evidence>